<dbReference type="Pfam" id="PF17112">
    <property type="entry name" value="Tom6"/>
    <property type="match status" value="1"/>
</dbReference>
<dbReference type="InterPro" id="IPR020266">
    <property type="entry name" value="Tom6"/>
</dbReference>
<protein>
    <recommendedName>
        <fullName evidence="3">TOM core complex subunit Tom6</fullName>
    </recommendedName>
</protein>
<dbReference type="GO" id="GO:0005742">
    <property type="term" value="C:mitochondrial outer membrane translocase complex"/>
    <property type="evidence" value="ECO:0007669"/>
    <property type="project" value="InterPro"/>
</dbReference>
<evidence type="ECO:0008006" key="3">
    <source>
        <dbReference type="Google" id="ProtNLM"/>
    </source>
</evidence>
<dbReference type="Proteomes" id="UP000800041">
    <property type="component" value="Unassembled WGS sequence"/>
</dbReference>
<gene>
    <name evidence="1" type="ORF">K402DRAFT_396405</name>
</gene>
<accession>A0A6G1GS86</accession>
<dbReference type="OrthoDB" id="5403997at2759"/>
<evidence type="ECO:0000313" key="1">
    <source>
        <dbReference type="EMBL" id="KAF1983650.1"/>
    </source>
</evidence>
<dbReference type="EMBL" id="ML977173">
    <property type="protein sequence ID" value="KAF1983650.1"/>
    <property type="molecule type" value="Genomic_DNA"/>
</dbReference>
<keyword evidence="2" id="KW-1185">Reference proteome</keyword>
<name>A0A6G1GS86_9PEZI</name>
<dbReference type="GO" id="GO:0030150">
    <property type="term" value="P:protein import into mitochondrial matrix"/>
    <property type="evidence" value="ECO:0007669"/>
    <property type="project" value="InterPro"/>
</dbReference>
<dbReference type="AlphaFoldDB" id="A0A6G1GS86"/>
<organism evidence="1 2">
    <name type="scientific">Aulographum hederae CBS 113979</name>
    <dbReference type="NCBI Taxonomy" id="1176131"/>
    <lineage>
        <taxon>Eukaryota</taxon>
        <taxon>Fungi</taxon>
        <taxon>Dikarya</taxon>
        <taxon>Ascomycota</taxon>
        <taxon>Pezizomycotina</taxon>
        <taxon>Dothideomycetes</taxon>
        <taxon>Pleosporomycetidae</taxon>
        <taxon>Aulographales</taxon>
        <taxon>Aulographaceae</taxon>
    </lineage>
</organism>
<evidence type="ECO:0000313" key="2">
    <source>
        <dbReference type="Proteomes" id="UP000800041"/>
    </source>
</evidence>
<proteinExistence type="predicted"/>
<sequence>MAQPRGGGYSLKGGKVQDSYVRSVYQALTSADNRTAVTAVGLFAAGVAFLSSSYSELLLPP</sequence>
<reference evidence="1" key="1">
    <citation type="journal article" date="2020" name="Stud. Mycol.">
        <title>101 Dothideomycetes genomes: a test case for predicting lifestyles and emergence of pathogens.</title>
        <authorList>
            <person name="Haridas S."/>
            <person name="Albert R."/>
            <person name="Binder M."/>
            <person name="Bloem J."/>
            <person name="Labutti K."/>
            <person name="Salamov A."/>
            <person name="Andreopoulos B."/>
            <person name="Baker S."/>
            <person name="Barry K."/>
            <person name="Bills G."/>
            <person name="Bluhm B."/>
            <person name="Cannon C."/>
            <person name="Castanera R."/>
            <person name="Culley D."/>
            <person name="Daum C."/>
            <person name="Ezra D."/>
            <person name="Gonzalez J."/>
            <person name="Henrissat B."/>
            <person name="Kuo A."/>
            <person name="Liang C."/>
            <person name="Lipzen A."/>
            <person name="Lutzoni F."/>
            <person name="Magnuson J."/>
            <person name="Mondo S."/>
            <person name="Nolan M."/>
            <person name="Ohm R."/>
            <person name="Pangilinan J."/>
            <person name="Park H.-J."/>
            <person name="Ramirez L."/>
            <person name="Alfaro M."/>
            <person name="Sun H."/>
            <person name="Tritt A."/>
            <person name="Yoshinaga Y."/>
            <person name="Zwiers L.-H."/>
            <person name="Turgeon B."/>
            <person name="Goodwin S."/>
            <person name="Spatafora J."/>
            <person name="Crous P."/>
            <person name="Grigoriev I."/>
        </authorList>
    </citation>
    <scope>NUCLEOTIDE SEQUENCE</scope>
    <source>
        <strain evidence="1">CBS 113979</strain>
    </source>
</reference>